<dbReference type="HOGENOM" id="CLU_007279_3_1_1"/>
<dbReference type="Gene3D" id="1.20.1280.50">
    <property type="match status" value="1"/>
</dbReference>
<dbReference type="GeneID" id="19303264"/>
<proteinExistence type="predicted"/>
<dbReference type="OrthoDB" id="2745718at2759"/>
<dbReference type="SMART" id="SM00256">
    <property type="entry name" value="FBOX"/>
    <property type="match status" value="1"/>
</dbReference>
<protein>
    <recommendedName>
        <fullName evidence="1">F-box domain-containing protein</fullName>
    </recommendedName>
</protein>
<feature type="domain" description="F-box" evidence="1">
    <location>
        <begin position="14"/>
        <end position="60"/>
    </location>
</feature>
<dbReference type="EMBL" id="KB469296">
    <property type="protein sequence ID" value="EPQ60476.1"/>
    <property type="molecule type" value="Genomic_DNA"/>
</dbReference>
<gene>
    <name evidence="2" type="ORF">GLOTRDRAFT_135147</name>
</gene>
<dbReference type="InterPro" id="IPR036047">
    <property type="entry name" value="F-box-like_dom_sf"/>
</dbReference>
<dbReference type="KEGG" id="gtr:GLOTRDRAFT_135147"/>
<keyword evidence="3" id="KW-1185">Reference proteome</keyword>
<organism evidence="2 3">
    <name type="scientific">Gloeophyllum trabeum (strain ATCC 11539 / FP-39264 / Madison 617)</name>
    <name type="common">Brown rot fungus</name>
    <dbReference type="NCBI Taxonomy" id="670483"/>
    <lineage>
        <taxon>Eukaryota</taxon>
        <taxon>Fungi</taxon>
        <taxon>Dikarya</taxon>
        <taxon>Basidiomycota</taxon>
        <taxon>Agaricomycotina</taxon>
        <taxon>Agaricomycetes</taxon>
        <taxon>Gloeophyllales</taxon>
        <taxon>Gloeophyllaceae</taxon>
        <taxon>Gloeophyllum</taxon>
    </lineage>
</organism>
<dbReference type="RefSeq" id="XP_007860878.1">
    <property type="nucleotide sequence ID" value="XM_007862687.1"/>
</dbReference>
<dbReference type="PROSITE" id="PS50181">
    <property type="entry name" value="FBOX"/>
    <property type="match status" value="1"/>
</dbReference>
<accession>S7QL41</accession>
<reference evidence="2 3" key="1">
    <citation type="journal article" date="2012" name="Science">
        <title>The Paleozoic origin of enzymatic lignin decomposition reconstructed from 31 fungal genomes.</title>
        <authorList>
            <person name="Floudas D."/>
            <person name="Binder M."/>
            <person name="Riley R."/>
            <person name="Barry K."/>
            <person name="Blanchette R.A."/>
            <person name="Henrissat B."/>
            <person name="Martinez A.T."/>
            <person name="Otillar R."/>
            <person name="Spatafora J.W."/>
            <person name="Yadav J.S."/>
            <person name="Aerts A."/>
            <person name="Benoit I."/>
            <person name="Boyd A."/>
            <person name="Carlson A."/>
            <person name="Copeland A."/>
            <person name="Coutinho P.M."/>
            <person name="de Vries R.P."/>
            <person name="Ferreira P."/>
            <person name="Findley K."/>
            <person name="Foster B."/>
            <person name="Gaskell J."/>
            <person name="Glotzer D."/>
            <person name="Gorecki P."/>
            <person name="Heitman J."/>
            <person name="Hesse C."/>
            <person name="Hori C."/>
            <person name="Igarashi K."/>
            <person name="Jurgens J.A."/>
            <person name="Kallen N."/>
            <person name="Kersten P."/>
            <person name="Kohler A."/>
            <person name="Kuees U."/>
            <person name="Kumar T.K.A."/>
            <person name="Kuo A."/>
            <person name="LaButti K."/>
            <person name="Larrondo L.F."/>
            <person name="Lindquist E."/>
            <person name="Ling A."/>
            <person name="Lombard V."/>
            <person name="Lucas S."/>
            <person name="Lundell T."/>
            <person name="Martin R."/>
            <person name="McLaughlin D.J."/>
            <person name="Morgenstern I."/>
            <person name="Morin E."/>
            <person name="Murat C."/>
            <person name="Nagy L.G."/>
            <person name="Nolan M."/>
            <person name="Ohm R.A."/>
            <person name="Patyshakuliyeva A."/>
            <person name="Rokas A."/>
            <person name="Ruiz-Duenas F.J."/>
            <person name="Sabat G."/>
            <person name="Salamov A."/>
            <person name="Samejima M."/>
            <person name="Schmutz J."/>
            <person name="Slot J.C."/>
            <person name="St John F."/>
            <person name="Stenlid J."/>
            <person name="Sun H."/>
            <person name="Sun S."/>
            <person name="Syed K."/>
            <person name="Tsang A."/>
            <person name="Wiebenga A."/>
            <person name="Young D."/>
            <person name="Pisabarro A."/>
            <person name="Eastwood D.C."/>
            <person name="Martin F."/>
            <person name="Cullen D."/>
            <person name="Grigoriev I.V."/>
            <person name="Hibbett D.S."/>
        </authorList>
    </citation>
    <scope>NUCLEOTIDE SEQUENCE [LARGE SCALE GENOMIC DNA]</scope>
    <source>
        <strain evidence="2 3">ATCC 11539</strain>
    </source>
</reference>
<dbReference type="Pfam" id="PF12937">
    <property type="entry name" value="F-box-like"/>
    <property type="match status" value="1"/>
</dbReference>
<dbReference type="Proteomes" id="UP000030669">
    <property type="component" value="Unassembled WGS sequence"/>
</dbReference>
<dbReference type="eggNOG" id="ENOG502SJQ6">
    <property type="taxonomic scope" value="Eukaryota"/>
</dbReference>
<dbReference type="SUPFAM" id="SSF81383">
    <property type="entry name" value="F-box domain"/>
    <property type="match status" value="1"/>
</dbReference>
<evidence type="ECO:0000313" key="3">
    <source>
        <dbReference type="Proteomes" id="UP000030669"/>
    </source>
</evidence>
<dbReference type="OMA" id="WVCYVFG"/>
<evidence type="ECO:0000259" key="1">
    <source>
        <dbReference type="PROSITE" id="PS50181"/>
    </source>
</evidence>
<sequence>MSAVTPVQTSTQPDSLLCSLPPELILAILDQLDPVALLRIKSVCRLFKTLVEDTANLQYHIELAANGLVDGPRSGLSATEKLDMLRKRQTAWDKLLWVDQKRVPMTNGHLYELYGGVLAQSSGQRSLVFRRLPSHFRRIEERVWTIEDVGVSMRDFGMDPGQDLLVIIEEAEEPHKMCRIHLRKLSTGGPHPSTSDPHILLHRPVTRFPSSYNIQVCGDFVGVCFMGELEVGPELSIWNWKTRTLQMTLDGPIFCFAFLSRCHVIVSLDTMPTQSLSVYNFVDREHGAVTVEDETHTFKFMFPPYRSPLAPVDIIVRCDPCPDWTAPSDVPFYVAPDNRTYVVTLVYDVQFGTVGVYSLFIPASTFLSRLPPPQGSYAASVSERQRDFAWTDWGPTGCRMLSSLRLSLSWVCWVYGSKFVSWDMGVSRGTLLRPKIYDFNLRGLRRSESSAENNEYEHMIGQADGDPLALFTESMITSYPYRMKSTSLNVPGWTPTDTNSVMLSEDSIILVSAATRREFIILTF</sequence>
<dbReference type="STRING" id="670483.S7QL41"/>
<name>S7QL41_GLOTA</name>
<evidence type="ECO:0000313" key="2">
    <source>
        <dbReference type="EMBL" id="EPQ60476.1"/>
    </source>
</evidence>
<dbReference type="AlphaFoldDB" id="S7QL41"/>
<dbReference type="InterPro" id="IPR001810">
    <property type="entry name" value="F-box_dom"/>
</dbReference>